<dbReference type="GeneID" id="19405332"/>
<keyword evidence="3" id="KW-1185">Reference proteome</keyword>
<evidence type="ECO:0000313" key="3">
    <source>
        <dbReference type="Proteomes" id="UP000016935"/>
    </source>
</evidence>
<dbReference type="RefSeq" id="XP_008020325.1">
    <property type="nucleotide sequence ID" value="XM_008022134.1"/>
</dbReference>
<dbReference type="Proteomes" id="UP000016935">
    <property type="component" value="Unassembled WGS sequence"/>
</dbReference>
<reference evidence="2 3" key="2">
    <citation type="journal article" date="2013" name="PLoS Genet.">
        <title>Comparative genome structure, secondary metabolite, and effector coding capacity across Cochliobolus pathogens.</title>
        <authorList>
            <person name="Condon B.J."/>
            <person name="Leng Y."/>
            <person name="Wu D."/>
            <person name="Bushley K.E."/>
            <person name="Ohm R.A."/>
            <person name="Otillar R."/>
            <person name="Martin J."/>
            <person name="Schackwitz W."/>
            <person name="Grimwood J."/>
            <person name="MohdZainudin N."/>
            <person name="Xue C."/>
            <person name="Wang R."/>
            <person name="Manning V.A."/>
            <person name="Dhillon B."/>
            <person name="Tu Z.J."/>
            <person name="Steffenson B.J."/>
            <person name="Salamov A."/>
            <person name="Sun H."/>
            <person name="Lowry S."/>
            <person name="LaButti K."/>
            <person name="Han J."/>
            <person name="Copeland A."/>
            <person name="Lindquist E."/>
            <person name="Barry K."/>
            <person name="Schmutz J."/>
            <person name="Baker S.E."/>
            <person name="Ciuffetti L.M."/>
            <person name="Grigoriev I.V."/>
            <person name="Zhong S."/>
            <person name="Turgeon B.G."/>
        </authorList>
    </citation>
    <scope>NUCLEOTIDE SEQUENCE [LARGE SCALE GENOMIC DNA]</scope>
    <source>
        <strain evidence="3">28A</strain>
    </source>
</reference>
<feature type="domain" description="GPI inositol-deacylase winged helix" evidence="1">
    <location>
        <begin position="42"/>
        <end position="117"/>
    </location>
</feature>
<accession>R0KR07</accession>
<dbReference type="OrthoDB" id="195446at2759"/>
<reference evidence="2 3" key="1">
    <citation type="journal article" date="2012" name="PLoS Pathog.">
        <title>Diverse lifestyles and strategies of plant pathogenesis encoded in the genomes of eighteen Dothideomycetes fungi.</title>
        <authorList>
            <person name="Ohm R.A."/>
            <person name="Feau N."/>
            <person name="Henrissat B."/>
            <person name="Schoch C.L."/>
            <person name="Horwitz B.A."/>
            <person name="Barry K.W."/>
            <person name="Condon B.J."/>
            <person name="Copeland A.C."/>
            <person name="Dhillon B."/>
            <person name="Glaser F."/>
            <person name="Hesse C.N."/>
            <person name="Kosti I."/>
            <person name="LaButti K."/>
            <person name="Lindquist E.A."/>
            <person name="Lucas S."/>
            <person name="Salamov A.A."/>
            <person name="Bradshaw R.E."/>
            <person name="Ciuffetti L."/>
            <person name="Hamelin R.C."/>
            <person name="Kema G.H.J."/>
            <person name="Lawrence C."/>
            <person name="Scott J.A."/>
            <person name="Spatafora J.W."/>
            <person name="Turgeon B.G."/>
            <person name="de Wit P.J.G.M."/>
            <person name="Zhong S."/>
            <person name="Goodwin S.B."/>
            <person name="Grigoriev I.V."/>
        </authorList>
    </citation>
    <scope>NUCLEOTIDE SEQUENCE [LARGE SCALE GENOMIC DNA]</scope>
    <source>
        <strain evidence="3">28A</strain>
    </source>
</reference>
<protein>
    <recommendedName>
        <fullName evidence="1">GPI inositol-deacylase winged helix domain-containing protein</fullName>
    </recommendedName>
</protein>
<gene>
    <name evidence="2" type="ORF">SETTUDRAFT_66989</name>
</gene>
<dbReference type="HOGENOM" id="CLU_138731_0_0_1"/>
<evidence type="ECO:0000313" key="2">
    <source>
        <dbReference type="EMBL" id="EOA91444.1"/>
    </source>
</evidence>
<evidence type="ECO:0000259" key="1">
    <source>
        <dbReference type="Pfam" id="PF22939"/>
    </source>
</evidence>
<dbReference type="Pfam" id="PF22939">
    <property type="entry name" value="WHD_GPIID"/>
    <property type="match status" value="1"/>
</dbReference>
<feature type="non-terminal residue" evidence="2">
    <location>
        <position position="119"/>
    </location>
</feature>
<dbReference type="PANTHER" id="PTHR10039:SF15">
    <property type="entry name" value="NACHT DOMAIN-CONTAINING PROTEIN"/>
    <property type="match status" value="1"/>
</dbReference>
<organism evidence="2 3">
    <name type="scientific">Exserohilum turcicum (strain 28A)</name>
    <name type="common">Northern leaf blight fungus</name>
    <name type="synonym">Setosphaeria turcica</name>
    <dbReference type="NCBI Taxonomy" id="671987"/>
    <lineage>
        <taxon>Eukaryota</taxon>
        <taxon>Fungi</taxon>
        <taxon>Dikarya</taxon>
        <taxon>Ascomycota</taxon>
        <taxon>Pezizomycotina</taxon>
        <taxon>Dothideomycetes</taxon>
        <taxon>Pleosporomycetidae</taxon>
        <taxon>Pleosporales</taxon>
        <taxon>Pleosporineae</taxon>
        <taxon>Pleosporaceae</taxon>
        <taxon>Exserohilum</taxon>
    </lineage>
</organism>
<dbReference type="PANTHER" id="PTHR10039">
    <property type="entry name" value="AMELOGENIN"/>
    <property type="match status" value="1"/>
</dbReference>
<dbReference type="AlphaFoldDB" id="R0KR07"/>
<dbReference type="InterPro" id="IPR054471">
    <property type="entry name" value="GPIID_WHD"/>
</dbReference>
<dbReference type="EMBL" id="KB908481">
    <property type="protein sequence ID" value="EOA91444.1"/>
    <property type="molecule type" value="Genomic_DNA"/>
</dbReference>
<proteinExistence type="predicted"/>
<sequence>LQDKETAKDVNSTLAKLSKGSSALDDAYKKAMKRIEGQLTGDYELAKRVLSWITYAKRPLTTTEICCALAVEPDEAGLDSENIPYVEDLLSVCARLVVVNQESAVICLVHYTTKEYFAR</sequence>
<dbReference type="STRING" id="671987.R0KR07"/>
<name>R0KR07_EXST2</name>
<feature type="non-terminal residue" evidence="2">
    <location>
        <position position="1"/>
    </location>
</feature>